<organism evidence="2 4">
    <name type="scientific">Haloferax larsenii</name>
    <dbReference type="NCBI Taxonomy" id="302484"/>
    <lineage>
        <taxon>Archaea</taxon>
        <taxon>Methanobacteriati</taxon>
        <taxon>Methanobacteriota</taxon>
        <taxon>Stenosarchaea group</taxon>
        <taxon>Halobacteria</taxon>
        <taxon>Halobacteriales</taxon>
        <taxon>Haloferacaceae</taxon>
        <taxon>Haloferax</taxon>
    </lineage>
</organism>
<gene>
    <name evidence="3" type="ORF">KU306_17370</name>
    <name evidence="2" type="ORF">SAMN04488691_104128</name>
</gene>
<feature type="domain" description="DUF7837" evidence="1">
    <location>
        <begin position="4"/>
        <end position="50"/>
    </location>
</feature>
<keyword evidence="3" id="KW-0614">Plasmid</keyword>
<dbReference type="Proteomes" id="UP000183894">
    <property type="component" value="Unassembled WGS sequence"/>
</dbReference>
<dbReference type="RefSeq" id="WP_007541064.1">
    <property type="nucleotide sequence ID" value="NZ_CP078065.1"/>
</dbReference>
<dbReference type="EMBL" id="CP078065">
    <property type="protein sequence ID" value="UVE52385.1"/>
    <property type="molecule type" value="Genomic_DNA"/>
</dbReference>
<reference evidence="3" key="2">
    <citation type="submission" date="2021-07" db="EMBL/GenBank/DDBJ databases">
        <title>Studies on halocins as antimicrobial molecules from haloarchaea.</title>
        <authorList>
            <person name="Kumar S."/>
            <person name="Khare S.K."/>
        </authorList>
    </citation>
    <scope>NUCLEOTIDE SEQUENCE</scope>
    <source>
        <strain evidence="3">NCIM 5678</strain>
        <plasmid evidence="3">pHl5678-2</plasmid>
    </source>
</reference>
<dbReference type="AlphaFoldDB" id="A0A1H7PND3"/>
<evidence type="ECO:0000313" key="4">
    <source>
        <dbReference type="Proteomes" id="UP000183894"/>
    </source>
</evidence>
<dbReference type="EMBL" id="FOAD01000004">
    <property type="protein sequence ID" value="SEL36567.1"/>
    <property type="molecule type" value="Genomic_DNA"/>
</dbReference>
<geneLocation type="plasmid" evidence="3 5">
    <name>pHl5678-2</name>
</geneLocation>
<evidence type="ECO:0000259" key="1">
    <source>
        <dbReference type="Pfam" id="PF25207"/>
    </source>
</evidence>
<proteinExistence type="predicted"/>
<sequence length="50" mass="5361">MNSDSSSIGRCPECGSELAPGQKLIEFEESDGTTGVFAECYSCDEVVRPE</sequence>
<protein>
    <recommendedName>
        <fullName evidence="1">DUF7837 domain-containing protein</fullName>
    </recommendedName>
</protein>
<evidence type="ECO:0000313" key="2">
    <source>
        <dbReference type="EMBL" id="SEL36567.1"/>
    </source>
</evidence>
<dbReference type="Pfam" id="PF25207">
    <property type="entry name" value="DUF7837"/>
    <property type="match status" value="1"/>
</dbReference>
<dbReference type="GeneID" id="74530725"/>
<dbReference type="Proteomes" id="UP001058330">
    <property type="component" value="Plasmid pHl5678-2"/>
</dbReference>
<accession>A0A1H7PND3</accession>
<evidence type="ECO:0000313" key="5">
    <source>
        <dbReference type="Proteomes" id="UP001058330"/>
    </source>
</evidence>
<name>A0A1H7PND3_HALLR</name>
<evidence type="ECO:0000313" key="3">
    <source>
        <dbReference type="EMBL" id="UVE52385.1"/>
    </source>
</evidence>
<dbReference type="InterPro" id="IPR057159">
    <property type="entry name" value="DUF7837"/>
</dbReference>
<keyword evidence="5" id="KW-1185">Reference proteome</keyword>
<dbReference type="OrthoDB" id="216193at2157"/>
<reference evidence="2 4" key="1">
    <citation type="submission" date="2016-10" db="EMBL/GenBank/DDBJ databases">
        <authorList>
            <person name="de Groot N.N."/>
        </authorList>
    </citation>
    <scope>NUCLEOTIDE SEQUENCE [LARGE SCALE GENOMIC DNA]</scope>
    <source>
        <strain evidence="2 4">CDM_5</strain>
    </source>
</reference>